<accession>A0A6J6PU22</accession>
<proteinExistence type="predicted"/>
<name>A0A6J6PU22_9ZZZZ</name>
<dbReference type="EMBL" id="CAFBPJ010000159">
    <property type="protein sequence ID" value="CAB5025949.1"/>
    <property type="molecule type" value="Genomic_DNA"/>
</dbReference>
<sequence length="43" mass="5042">MGAVEVVKMSVDDRLLDQWASRREWGKGLRFGYAIDRLRSPEF</sequence>
<gene>
    <name evidence="1" type="ORF">UFOPK2625_00601</name>
    <name evidence="2" type="ORF">UFOPK4092_01222</name>
</gene>
<evidence type="ECO:0000313" key="2">
    <source>
        <dbReference type="EMBL" id="CAB5025949.1"/>
    </source>
</evidence>
<organism evidence="1">
    <name type="scientific">freshwater metagenome</name>
    <dbReference type="NCBI Taxonomy" id="449393"/>
    <lineage>
        <taxon>unclassified sequences</taxon>
        <taxon>metagenomes</taxon>
        <taxon>ecological metagenomes</taxon>
    </lineage>
</organism>
<protein>
    <submittedName>
        <fullName evidence="1">Unannotated protein</fullName>
    </submittedName>
</protein>
<dbReference type="EMBL" id="CAEZXZ010000072">
    <property type="protein sequence ID" value="CAB4702931.1"/>
    <property type="molecule type" value="Genomic_DNA"/>
</dbReference>
<reference evidence="1" key="1">
    <citation type="submission" date="2020-05" db="EMBL/GenBank/DDBJ databases">
        <authorList>
            <person name="Chiriac C."/>
            <person name="Salcher M."/>
            <person name="Ghai R."/>
            <person name="Kavagutti S V."/>
        </authorList>
    </citation>
    <scope>NUCLEOTIDE SEQUENCE</scope>
</reference>
<dbReference type="AlphaFoldDB" id="A0A6J6PU22"/>
<evidence type="ECO:0000313" key="1">
    <source>
        <dbReference type="EMBL" id="CAB4702931.1"/>
    </source>
</evidence>